<dbReference type="CDD" id="cd09294">
    <property type="entry name" value="SmpB"/>
    <property type="match status" value="1"/>
</dbReference>
<proteinExistence type="inferred from homology"/>
<dbReference type="Proteomes" id="UP000178880">
    <property type="component" value="Unassembled WGS sequence"/>
</dbReference>
<evidence type="ECO:0000313" key="4">
    <source>
        <dbReference type="EMBL" id="OGZ00288.1"/>
    </source>
</evidence>
<comment type="function">
    <text evidence="3">Required for rescue of stalled ribosomes mediated by trans-translation. Binds to transfer-messenger RNA (tmRNA), required for stable association of tmRNA with ribosomes. tmRNA and SmpB together mimic tRNA shape, replacing the anticodon stem-loop with SmpB. tmRNA is encoded by the ssrA gene; the 2 termini fold to resemble tRNA(Ala) and it encodes a 'tag peptide', a short internal open reading frame. During trans-translation Ala-aminoacylated tmRNA acts like a tRNA, entering the A-site of stalled ribosomes, displacing the stalled mRNA. The ribosome then switches to translate the ORF on the tmRNA; the nascent peptide is terminated with the 'tag peptide' encoded by the tmRNA and targeted for degradation. The ribosome is freed to recommence translation, which seems to be the essential function of trans-translation.</text>
</comment>
<organism evidence="4 5">
    <name type="scientific">Candidatus Liptonbacteria bacterium RIFCSPLOWO2_01_FULL_52_25</name>
    <dbReference type="NCBI Taxonomy" id="1798650"/>
    <lineage>
        <taxon>Bacteria</taxon>
        <taxon>Candidatus Liptoniibacteriota</taxon>
    </lineage>
</organism>
<reference evidence="4 5" key="1">
    <citation type="journal article" date="2016" name="Nat. Commun.">
        <title>Thousands of microbial genomes shed light on interconnected biogeochemical processes in an aquifer system.</title>
        <authorList>
            <person name="Anantharaman K."/>
            <person name="Brown C.T."/>
            <person name="Hug L.A."/>
            <person name="Sharon I."/>
            <person name="Castelle C.J."/>
            <person name="Probst A.J."/>
            <person name="Thomas B.C."/>
            <person name="Singh A."/>
            <person name="Wilkins M.J."/>
            <person name="Karaoz U."/>
            <person name="Brodie E.L."/>
            <person name="Williams K.H."/>
            <person name="Hubbard S.S."/>
            <person name="Banfield J.F."/>
        </authorList>
    </citation>
    <scope>NUCLEOTIDE SEQUENCE [LARGE SCALE GENOMIC DNA]</scope>
</reference>
<dbReference type="EMBL" id="MHLA01000004">
    <property type="protein sequence ID" value="OGZ00288.1"/>
    <property type="molecule type" value="Genomic_DNA"/>
</dbReference>
<name>A0A1G2CIP9_9BACT</name>
<dbReference type="NCBIfam" id="TIGR00086">
    <property type="entry name" value="smpB"/>
    <property type="match status" value="1"/>
</dbReference>
<dbReference type="PANTHER" id="PTHR30308">
    <property type="entry name" value="TMRNA-BINDING COMPONENT OF TRANS-TRANSLATION TAGGING COMPLEX"/>
    <property type="match status" value="1"/>
</dbReference>
<gene>
    <name evidence="3" type="primary">smpB</name>
    <name evidence="4" type="ORF">A2945_04615</name>
</gene>
<keyword evidence="2 3" id="KW-0694">RNA-binding</keyword>
<evidence type="ECO:0000256" key="1">
    <source>
        <dbReference type="ARBA" id="ARBA00022490"/>
    </source>
</evidence>
<evidence type="ECO:0000256" key="3">
    <source>
        <dbReference type="HAMAP-Rule" id="MF_00023"/>
    </source>
</evidence>
<dbReference type="Gene3D" id="2.40.280.10">
    <property type="match status" value="1"/>
</dbReference>
<keyword evidence="1 3" id="KW-0963">Cytoplasm</keyword>
<comment type="caution">
    <text evidence="4">The sequence shown here is derived from an EMBL/GenBank/DDBJ whole genome shotgun (WGS) entry which is preliminary data.</text>
</comment>
<dbReference type="GO" id="GO:0005829">
    <property type="term" value="C:cytosol"/>
    <property type="evidence" value="ECO:0007669"/>
    <property type="project" value="TreeGrafter"/>
</dbReference>
<dbReference type="GO" id="GO:0003723">
    <property type="term" value="F:RNA binding"/>
    <property type="evidence" value="ECO:0007669"/>
    <property type="project" value="UniProtKB-UniRule"/>
</dbReference>
<dbReference type="STRING" id="1798650.A2945_04615"/>
<comment type="subcellular location">
    <subcellularLocation>
        <location evidence="3">Cytoplasm</location>
    </subcellularLocation>
    <text evidence="3">The tmRNA-SmpB complex associates with stalled 70S ribosomes.</text>
</comment>
<dbReference type="NCBIfam" id="NF003843">
    <property type="entry name" value="PRK05422.1"/>
    <property type="match status" value="1"/>
</dbReference>
<accession>A0A1G2CIP9</accession>
<dbReference type="GO" id="GO:0070930">
    <property type="term" value="P:trans-translation-dependent protein tagging"/>
    <property type="evidence" value="ECO:0007669"/>
    <property type="project" value="TreeGrafter"/>
</dbReference>
<dbReference type="Pfam" id="PF01668">
    <property type="entry name" value="SmpB"/>
    <property type="match status" value="1"/>
</dbReference>
<dbReference type="AlphaFoldDB" id="A0A1G2CIP9"/>
<evidence type="ECO:0000313" key="5">
    <source>
        <dbReference type="Proteomes" id="UP000178880"/>
    </source>
</evidence>
<dbReference type="PANTHER" id="PTHR30308:SF2">
    <property type="entry name" value="SSRA-BINDING PROTEIN"/>
    <property type="match status" value="1"/>
</dbReference>
<dbReference type="SUPFAM" id="SSF74982">
    <property type="entry name" value="Small protein B (SmpB)"/>
    <property type="match status" value="1"/>
</dbReference>
<evidence type="ECO:0000256" key="2">
    <source>
        <dbReference type="ARBA" id="ARBA00022884"/>
    </source>
</evidence>
<sequence>MALVENKEIRHEYEILESFDAGMELLGPEVKTLRAKRGSLKGAYVILRGGEAFLVNMHIPPYQPANMPKGYDEYRMRRLLLTKKELSRLTGLEKERGLTILPKMVYNKGNKLKVALVVVRKIKKHDKRELLKKKEARRETERLLKQSL</sequence>
<comment type="similarity">
    <text evidence="3">Belongs to the SmpB family.</text>
</comment>
<dbReference type="InterPro" id="IPR023620">
    <property type="entry name" value="SmpB"/>
</dbReference>
<dbReference type="HAMAP" id="MF_00023">
    <property type="entry name" value="SmpB"/>
    <property type="match status" value="1"/>
</dbReference>
<dbReference type="InterPro" id="IPR000037">
    <property type="entry name" value="SsrA-bd_prot"/>
</dbReference>
<protein>
    <recommendedName>
        <fullName evidence="3">SsrA-binding protein</fullName>
    </recommendedName>
    <alternativeName>
        <fullName evidence="3">Small protein B</fullName>
    </alternativeName>
</protein>
<dbReference type="GO" id="GO:0070929">
    <property type="term" value="P:trans-translation"/>
    <property type="evidence" value="ECO:0007669"/>
    <property type="project" value="UniProtKB-UniRule"/>
</dbReference>